<evidence type="ECO:0000259" key="1">
    <source>
        <dbReference type="Pfam" id="PF08759"/>
    </source>
</evidence>
<evidence type="ECO:0000313" key="3">
    <source>
        <dbReference type="Proteomes" id="UP001148125"/>
    </source>
</evidence>
<dbReference type="EMBL" id="JAOTPO010000002">
    <property type="protein sequence ID" value="MDE5412674.1"/>
    <property type="molecule type" value="Genomic_DNA"/>
</dbReference>
<keyword evidence="3" id="KW-1185">Reference proteome</keyword>
<evidence type="ECO:0000313" key="2">
    <source>
        <dbReference type="EMBL" id="MDE5412674.1"/>
    </source>
</evidence>
<dbReference type="Pfam" id="PF08759">
    <property type="entry name" value="GT-D"/>
    <property type="match status" value="1"/>
</dbReference>
<organism evidence="2 3">
    <name type="scientific">Alkalihalobacterium chitinilyticum</name>
    <dbReference type="NCBI Taxonomy" id="2980103"/>
    <lineage>
        <taxon>Bacteria</taxon>
        <taxon>Bacillati</taxon>
        <taxon>Bacillota</taxon>
        <taxon>Bacilli</taxon>
        <taxon>Bacillales</taxon>
        <taxon>Bacillaceae</taxon>
        <taxon>Alkalihalobacterium</taxon>
    </lineage>
</organism>
<name>A0ABT5VB45_9BACI</name>
<dbReference type="NCBIfam" id="TIGR03728">
    <property type="entry name" value="glyco_access_1"/>
    <property type="match status" value="1"/>
</dbReference>
<protein>
    <submittedName>
        <fullName evidence="2">SP_1767 family glycosyltransferase</fullName>
    </submittedName>
</protein>
<feature type="domain" description="Glycosyltransferase GT-D fold" evidence="1">
    <location>
        <begin position="29"/>
        <end position="252"/>
    </location>
</feature>
<comment type="caution">
    <text evidence="2">The sequence shown here is derived from an EMBL/GenBank/DDBJ whole genome shotgun (WGS) entry which is preliminary data.</text>
</comment>
<dbReference type="RefSeq" id="WP_275117303.1">
    <property type="nucleotide sequence ID" value="NZ_JAOTPO010000002.1"/>
</dbReference>
<gene>
    <name evidence="2" type="ORF">N7Z68_04695</name>
</gene>
<accession>A0ABT5VB45</accession>
<reference evidence="2" key="1">
    <citation type="submission" date="2024-05" db="EMBL/GenBank/DDBJ databases">
        <title>Alkalihalobacillus sp. strain MEB203 novel alkaliphilic bacterium from Lonar Lake, India.</title>
        <authorList>
            <person name="Joshi A."/>
            <person name="Thite S."/>
            <person name="Mengade P."/>
        </authorList>
    </citation>
    <scope>NUCLEOTIDE SEQUENCE</scope>
    <source>
        <strain evidence="2">MEB 203</strain>
    </source>
</reference>
<dbReference type="InterPro" id="IPR014869">
    <property type="entry name" value="GT-D"/>
</dbReference>
<sequence length="276" mass="32082">MTPSFKNNELIIKNSDETLDKILESNCSVSRFGDGEFNVMLGGSINFQKHSVILKDRLFEIINSQHSNHIVCIPYVFKSLRGLTPKSKDYWRKYMNSKYNEIKTLLNSNNEYYDSLVTRVYIDHLDKSKSLERFKKFKKIWDGKNIVIVEGSKTRFGRGNNLLENSRSIKRIICPAESAFSKYQDIVTEVKKQSREDLILISLGPTATVLAYDLAKSGFQAIDIGHIDIEYEWFLQGTNDKIPIKNKYVNEVKGGRRVDFKRDIEYEEQIVKRIEE</sequence>
<proteinExistence type="predicted"/>
<dbReference type="Proteomes" id="UP001148125">
    <property type="component" value="Unassembled WGS sequence"/>
</dbReference>